<dbReference type="GeneID" id="20231698"/>
<proteinExistence type="inferred from homology"/>
<sequence>MATLTESDKTQLLTWIKTTKHLKRIYKATIDGLSADVFHKKCDNKGATVTICWNTDGCVFGGYTAIDWKSTNTTVQDTSAFIFTLYGKNKTTYTNKWVQSSLGSQIKIYQYPKQGPSFGTFVCFKDPTSKTNGVFQSNGAYNSGYVPPATYCNNNFNYKEVEVYQIVDELDVVDEPWRQEIQEKTATIKKTVEDYKPIQGGDVDQCRILMVGCVGAGKSSYFNTINSVFRGHVTSQAAAGSAEHSLTTKFRSYQIRNGSKYLKLRLCDTRGLEESQGVDPEDITAMLDGHMPNKYSFNPFAAITPETPGYIKTPSLNDKIHCSAFIIDGTSVDVMNESILKQFKMIQKLANQRGIPQVIILTKVDEISQEVKENLSNLFYSREVAEVVDKVSQLIGLPRGHVLPVKNYEKETELNETVDRYALLSLQQMLRFADDCLYDLLDD</sequence>
<dbReference type="HOGENOM" id="CLU_049888_3_1_1"/>
<dbReference type="OMA" id="PWRTISW"/>
<evidence type="ECO:0000259" key="2">
    <source>
        <dbReference type="PROSITE" id="PS51886"/>
    </source>
</evidence>
<gene>
    <name evidence="3" type="ORF">LOTGIDRAFT_119118</name>
</gene>
<evidence type="ECO:0000313" key="3">
    <source>
        <dbReference type="EMBL" id="ESO93627.1"/>
    </source>
</evidence>
<evidence type="ECO:0000256" key="1">
    <source>
        <dbReference type="ARBA" id="ARBA00009243"/>
    </source>
</evidence>
<dbReference type="Pfam" id="PF07534">
    <property type="entry name" value="TLD"/>
    <property type="match status" value="1"/>
</dbReference>
<dbReference type="InterPro" id="IPR006571">
    <property type="entry name" value="TLDc_dom"/>
</dbReference>
<accession>V4AA35</accession>
<dbReference type="InterPro" id="IPR027417">
    <property type="entry name" value="P-loop_NTPase"/>
</dbReference>
<keyword evidence="4" id="KW-1185">Reference proteome</keyword>
<dbReference type="EMBL" id="KB201891">
    <property type="protein sequence ID" value="ESO93627.1"/>
    <property type="molecule type" value="Genomic_DNA"/>
</dbReference>
<protein>
    <recommendedName>
        <fullName evidence="2">TLDc domain-containing protein</fullName>
    </recommendedName>
</protein>
<dbReference type="Proteomes" id="UP000030746">
    <property type="component" value="Unassembled WGS sequence"/>
</dbReference>
<dbReference type="PANTHER" id="PTHR14241">
    <property type="entry name" value="INTERFERON-INDUCED PROTEIN 44"/>
    <property type="match status" value="1"/>
</dbReference>
<dbReference type="AlphaFoldDB" id="V4AA35"/>
<dbReference type="RefSeq" id="XP_009055819.1">
    <property type="nucleotide sequence ID" value="XM_009057571.1"/>
</dbReference>
<dbReference type="PANTHER" id="PTHR14241:SF32">
    <property type="entry name" value="VWFA DOMAIN-CONTAINING PROTEIN-RELATED"/>
    <property type="match status" value="1"/>
</dbReference>
<dbReference type="STRING" id="225164.V4AA35"/>
<name>V4AA35_LOTGI</name>
<organism evidence="3 4">
    <name type="scientific">Lottia gigantea</name>
    <name type="common">Giant owl limpet</name>
    <dbReference type="NCBI Taxonomy" id="225164"/>
    <lineage>
        <taxon>Eukaryota</taxon>
        <taxon>Metazoa</taxon>
        <taxon>Spiralia</taxon>
        <taxon>Lophotrochozoa</taxon>
        <taxon>Mollusca</taxon>
        <taxon>Gastropoda</taxon>
        <taxon>Patellogastropoda</taxon>
        <taxon>Lottioidea</taxon>
        <taxon>Lottiidae</taxon>
        <taxon>Lottia</taxon>
    </lineage>
</organism>
<evidence type="ECO:0000313" key="4">
    <source>
        <dbReference type="Proteomes" id="UP000030746"/>
    </source>
</evidence>
<dbReference type="PROSITE" id="PS51886">
    <property type="entry name" value="TLDC"/>
    <property type="match status" value="1"/>
</dbReference>
<dbReference type="Gene3D" id="3.40.50.300">
    <property type="entry name" value="P-loop containing nucleotide triphosphate hydrolases"/>
    <property type="match status" value="1"/>
</dbReference>
<dbReference type="OrthoDB" id="9984961at2759"/>
<dbReference type="CDD" id="cd00882">
    <property type="entry name" value="Ras_like_GTPase"/>
    <property type="match status" value="1"/>
</dbReference>
<dbReference type="KEGG" id="lgi:LOTGIDRAFT_119118"/>
<reference evidence="3 4" key="1">
    <citation type="journal article" date="2013" name="Nature">
        <title>Insights into bilaterian evolution from three spiralian genomes.</title>
        <authorList>
            <person name="Simakov O."/>
            <person name="Marletaz F."/>
            <person name="Cho S.J."/>
            <person name="Edsinger-Gonzales E."/>
            <person name="Havlak P."/>
            <person name="Hellsten U."/>
            <person name="Kuo D.H."/>
            <person name="Larsson T."/>
            <person name="Lv J."/>
            <person name="Arendt D."/>
            <person name="Savage R."/>
            <person name="Osoegawa K."/>
            <person name="de Jong P."/>
            <person name="Grimwood J."/>
            <person name="Chapman J.A."/>
            <person name="Shapiro H."/>
            <person name="Aerts A."/>
            <person name="Otillar R.P."/>
            <person name="Terry A.Y."/>
            <person name="Boore J.L."/>
            <person name="Grigoriev I.V."/>
            <person name="Lindberg D.R."/>
            <person name="Seaver E.C."/>
            <person name="Weisblat D.A."/>
            <person name="Putnam N.H."/>
            <person name="Rokhsar D.S."/>
        </authorList>
    </citation>
    <scope>NUCLEOTIDE SEQUENCE [LARGE SCALE GENOMIC DNA]</scope>
</reference>
<feature type="domain" description="TLDc" evidence="2">
    <location>
        <begin position="1"/>
        <end position="167"/>
    </location>
</feature>
<comment type="similarity">
    <text evidence="1">Belongs to the IFI44 family.</text>
</comment>
<dbReference type="SUPFAM" id="SSF52540">
    <property type="entry name" value="P-loop containing nucleoside triphosphate hydrolases"/>
    <property type="match status" value="1"/>
</dbReference>
<dbReference type="CTD" id="20231698"/>
<dbReference type="SMART" id="SM00584">
    <property type="entry name" value="TLDc"/>
    <property type="match status" value="1"/>
</dbReference>